<dbReference type="VEuPathDB" id="FungiDB:AeMF1_021245"/>
<proteinExistence type="predicted"/>
<reference evidence="1 2" key="1">
    <citation type="submission" date="2019-07" db="EMBL/GenBank/DDBJ databases">
        <title>Genomics analysis of Aphanomyces spp. identifies a new class of oomycete effector associated with host adaptation.</title>
        <authorList>
            <person name="Gaulin E."/>
        </authorList>
    </citation>
    <scope>NUCLEOTIDE SEQUENCE [LARGE SCALE GENOMIC DNA]</scope>
    <source>
        <strain evidence="1 2">ATCC 201684</strain>
    </source>
</reference>
<sequence>MGLATTIKVNRSVCDDRAICIFTATESSSMRSILNLFSREHMTLVVYFSRSVISLRRANKVLDMDANYVIAKPRGETDVRFQYAVDDFKTNFVFSSELEAVTFVGAVHLIQHLAVLPRPGKESPVSENMLSQFTKYALDYAEELWSLVLWQKSYKFHDIVDILRSAVTELRTSKPNMNSIALKFSDLTERFGGEASMEQVIELDSSACYTMTPVAVLLAQVSALYEHANCICRSCH</sequence>
<protein>
    <submittedName>
        <fullName evidence="1">Uncharacterized protein</fullName>
    </submittedName>
</protein>
<dbReference type="EMBL" id="VJMJ01000364">
    <property type="protein sequence ID" value="KAF0721794.1"/>
    <property type="molecule type" value="Genomic_DNA"/>
</dbReference>
<gene>
    <name evidence="1" type="ORF">Ae201684_018902</name>
</gene>
<keyword evidence="2" id="KW-1185">Reference proteome</keyword>
<evidence type="ECO:0000313" key="1">
    <source>
        <dbReference type="EMBL" id="KAF0721794.1"/>
    </source>
</evidence>
<organism evidence="1 2">
    <name type="scientific">Aphanomyces euteiches</name>
    <dbReference type="NCBI Taxonomy" id="100861"/>
    <lineage>
        <taxon>Eukaryota</taxon>
        <taxon>Sar</taxon>
        <taxon>Stramenopiles</taxon>
        <taxon>Oomycota</taxon>
        <taxon>Saprolegniomycetes</taxon>
        <taxon>Saprolegniales</taxon>
        <taxon>Verrucalvaceae</taxon>
        <taxon>Aphanomyces</taxon>
    </lineage>
</organism>
<comment type="caution">
    <text evidence="1">The sequence shown here is derived from an EMBL/GenBank/DDBJ whole genome shotgun (WGS) entry which is preliminary data.</text>
</comment>
<dbReference type="Proteomes" id="UP000481153">
    <property type="component" value="Unassembled WGS sequence"/>
</dbReference>
<accession>A0A6G0W420</accession>
<evidence type="ECO:0000313" key="2">
    <source>
        <dbReference type="Proteomes" id="UP000481153"/>
    </source>
</evidence>
<name>A0A6G0W420_9STRA</name>
<dbReference type="AlphaFoldDB" id="A0A6G0W420"/>